<accession>A0A9D4VEU2</accession>
<comment type="caution">
    <text evidence="1">The sequence shown here is derived from an EMBL/GenBank/DDBJ whole genome shotgun (WGS) entry which is preliminary data.</text>
</comment>
<keyword evidence="2" id="KW-1185">Reference proteome</keyword>
<reference evidence="1" key="1">
    <citation type="submission" date="2021-01" db="EMBL/GenBank/DDBJ databases">
        <title>Adiantum capillus-veneris genome.</title>
        <authorList>
            <person name="Fang Y."/>
            <person name="Liao Q."/>
        </authorList>
    </citation>
    <scope>NUCLEOTIDE SEQUENCE</scope>
    <source>
        <strain evidence="1">H3</strain>
        <tissue evidence="1">Leaf</tissue>
    </source>
</reference>
<evidence type="ECO:0000313" key="1">
    <source>
        <dbReference type="EMBL" id="KAI5084321.1"/>
    </source>
</evidence>
<sequence>MAGLMNFSLVSEKGDKDSLTVSVRNTPNIGQTNIRATQELEVGKEGPPLTFSLSLSRDFPLLDLKSLCRAPDHAGRFDLLAEGFNLLASTSCPPESLHPGSAFKRGCIGYPER</sequence>
<proteinExistence type="predicted"/>
<dbReference type="EMBL" id="JABFUD020000001">
    <property type="protein sequence ID" value="KAI5084321.1"/>
    <property type="molecule type" value="Genomic_DNA"/>
</dbReference>
<dbReference type="AlphaFoldDB" id="A0A9D4VEU2"/>
<protein>
    <submittedName>
        <fullName evidence="1">Uncharacterized protein</fullName>
    </submittedName>
</protein>
<gene>
    <name evidence="1" type="ORF">GOP47_0000490</name>
</gene>
<evidence type="ECO:0000313" key="2">
    <source>
        <dbReference type="Proteomes" id="UP000886520"/>
    </source>
</evidence>
<dbReference type="Proteomes" id="UP000886520">
    <property type="component" value="Chromosome 1"/>
</dbReference>
<organism evidence="1 2">
    <name type="scientific">Adiantum capillus-veneris</name>
    <name type="common">Maidenhair fern</name>
    <dbReference type="NCBI Taxonomy" id="13818"/>
    <lineage>
        <taxon>Eukaryota</taxon>
        <taxon>Viridiplantae</taxon>
        <taxon>Streptophyta</taxon>
        <taxon>Embryophyta</taxon>
        <taxon>Tracheophyta</taxon>
        <taxon>Polypodiopsida</taxon>
        <taxon>Polypodiidae</taxon>
        <taxon>Polypodiales</taxon>
        <taxon>Pteridineae</taxon>
        <taxon>Pteridaceae</taxon>
        <taxon>Vittarioideae</taxon>
        <taxon>Adiantum</taxon>
    </lineage>
</organism>
<name>A0A9D4VEU2_ADICA</name>